<accession>A0A816W7Q1</accession>
<dbReference type="AlphaFoldDB" id="A0A816W7Q1"/>
<dbReference type="EMBL" id="HG994357">
    <property type="protein sequence ID" value="CAF2129957.1"/>
    <property type="molecule type" value="Genomic_DNA"/>
</dbReference>
<reference evidence="1" key="1">
    <citation type="submission" date="2021-01" db="EMBL/GenBank/DDBJ databases">
        <authorList>
            <consortium name="Genoscope - CEA"/>
            <person name="William W."/>
        </authorList>
    </citation>
    <scope>NUCLEOTIDE SEQUENCE</scope>
</reference>
<evidence type="ECO:0000313" key="1">
    <source>
        <dbReference type="EMBL" id="CAF2129957.1"/>
    </source>
</evidence>
<protein>
    <submittedName>
        <fullName evidence="1">(rape) hypothetical protein</fullName>
    </submittedName>
</protein>
<gene>
    <name evidence="1" type="ORF">DARMORV10_A03P49490.1</name>
</gene>
<organism evidence="1">
    <name type="scientific">Brassica napus</name>
    <name type="common">Rape</name>
    <dbReference type="NCBI Taxonomy" id="3708"/>
    <lineage>
        <taxon>Eukaryota</taxon>
        <taxon>Viridiplantae</taxon>
        <taxon>Streptophyta</taxon>
        <taxon>Embryophyta</taxon>
        <taxon>Tracheophyta</taxon>
        <taxon>Spermatophyta</taxon>
        <taxon>Magnoliopsida</taxon>
        <taxon>eudicotyledons</taxon>
        <taxon>Gunneridae</taxon>
        <taxon>Pentapetalae</taxon>
        <taxon>rosids</taxon>
        <taxon>malvids</taxon>
        <taxon>Brassicales</taxon>
        <taxon>Brassicaceae</taxon>
        <taxon>Brassiceae</taxon>
        <taxon>Brassica</taxon>
    </lineage>
</organism>
<name>A0A816W7Q1_BRANA</name>
<sequence length="402" mass="47559">MHKTKAKAQVIQIVLFEWVQLMGMAILNRKKITMEQIDNTYRESQRRPLRYQVVKRKKNEKHDKDRRWKYKPLKGNHLKLQSRMRRNLKYHSLGRIEDIKRLKYGCVEQEELLLWEIGKKESKSQEKTKARSYQVIYVDIPTVISIEKRSTEVKIAIYLRLWTRATRESKMIQYFCFALMCICENQIRDRAKSLLTGVVYEKLLLVVGLKLNCRQVAVMKIQWLRRTGSSVQWQKKPKEVYAMKIVDKALYFTQEMYQSPRPPERNQKEVCCSGCRQELVQVKRLCCLYNLEEINFPHDPGDTLKEKGVKSIMAVYIGLYQNWRSDRRMIKKDTAGQPGKLYERAISHVRGPEQIGLQSLSKDTHFFSTGHSYSIINNLEDKVIFKGRGNVTWPIYVRGQLD</sequence>
<proteinExistence type="predicted"/>
<dbReference type="Proteomes" id="UP001295469">
    <property type="component" value="Chromosome A03"/>
</dbReference>